<proteinExistence type="predicted"/>
<accession>A0A6A5C7W4</accession>
<dbReference type="InterPro" id="IPR011256">
    <property type="entry name" value="Reg_factor_effector_dom_sf"/>
</dbReference>
<organism evidence="2 3">
    <name type="scientific">Naegleria fowleri</name>
    <name type="common">Brain eating amoeba</name>
    <dbReference type="NCBI Taxonomy" id="5763"/>
    <lineage>
        <taxon>Eukaryota</taxon>
        <taxon>Discoba</taxon>
        <taxon>Heterolobosea</taxon>
        <taxon>Tetramitia</taxon>
        <taxon>Eutetramitia</taxon>
        <taxon>Vahlkampfiidae</taxon>
        <taxon>Naegleria</taxon>
    </lineage>
</organism>
<dbReference type="Gene3D" id="3.20.80.10">
    <property type="entry name" value="Regulatory factor, effector binding domain"/>
    <property type="match status" value="1"/>
</dbReference>
<name>A0A6A5C7W4_NAEFO</name>
<dbReference type="RefSeq" id="XP_044566593.1">
    <property type="nucleotide sequence ID" value="XM_044702184.1"/>
</dbReference>
<evidence type="ECO:0000259" key="1">
    <source>
        <dbReference type="Pfam" id="PF06445"/>
    </source>
</evidence>
<dbReference type="InterPro" id="IPR029442">
    <property type="entry name" value="GyrI-like"/>
</dbReference>
<dbReference type="SUPFAM" id="SSF55136">
    <property type="entry name" value="Probable bacterial effector-binding domain"/>
    <property type="match status" value="1"/>
</dbReference>
<dbReference type="OMA" id="EYINDCT"/>
<reference evidence="2 3" key="1">
    <citation type="journal article" date="2019" name="Sci. Rep.">
        <title>Nanopore sequencing improves the draft genome of the human pathogenic amoeba Naegleria fowleri.</title>
        <authorList>
            <person name="Liechti N."/>
            <person name="Schurch N."/>
            <person name="Bruggmann R."/>
            <person name="Wittwer M."/>
        </authorList>
    </citation>
    <scope>NUCLEOTIDE SEQUENCE [LARGE SCALE GENOMIC DNA]</scope>
    <source>
        <strain evidence="2 3">ATCC 30894</strain>
    </source>
</reference>
<evidence type="ECO:0000313" key="2">
    <source>
        <dbReference type="EMBL" id="KAF0981880.1"/>
    </source>
</evidence>
<dbReference type="Proteomes" id="UP000444721">
    <property type="component" value="Unassembled WGS sequence"/>
</dbReference>
<dbReference type="VEuPathDB" id="AmoebaDB:NF0040620"/>
<dbReference type="EMBL" id="VFQX01000012">
    <property type="protein sequence ID" value="KAF0981880.1"/>
    <property type="molecule type" value="Genomic_DNA"/>
</dbReference>
<dbReference type="OrthoDB" id="10343495at2759"/>
<dbReference type="AlphaFoldDB" id="A0A6A5C7W4"/>
<feature type="domain" description="GyrI-like small molecule binding" evidence="1">
    <location>
        <begin position="13"/>
        <end position="179"/>
    </location>
</feature>
<dbReference type="VEuPathDB" id="AmoebaDB:NfTy_021320"/>
<dbReference type="VEuPathDB" id="AmoebaDB:FDP41_011741"/>
<dbReference type="GeneID" id="68118956"/>
<dbReference type="Pfam" id="PF06445">
    <property type="entry name" value="GyrI-like"/>
    <property type="match status" value="1"/>
</dbReference>
<protein>
    <recommendedName>
        <fullName evidence="1">GyrI-like small molecule binding domain-containing protein</fullName>
    </recommendedName>
</protein>
<keyword evidence="3" id="KW-1185">Reference proteome</keyword>
<comment type="caution">
    <text evidence="2">The sequence shown here is derived from an EMBL/GenBank/DDBJ whole genome shotgun (WGS) entry which is preliminary data.</text>
</comment>
<evidence type="ECO:0000313" key="3">
    <source>
        <dbReference type="Proteomes" id="UP000444721"/>
    </source>
</evidence>
<gene>
    <name evidence="2" type="ORF">FDP41_011741</name>
</gene>
<sequence length="187" mass="21675">MSQDQNITLPTPTLVTLPQKFYLGIKRYNVSLVNANFGEWIRETFCQAVQAIPQLKQCQQTFIPIAFYHRFGSREDVDLENAVFIDLNELGMSLEQVQEKVEHVNREGNVQSKMEVNSIESGEYLSLKFVGPYNMLPNVWGCFMKGMEEIKYEMDGPCWEEYWNSTMEVSPNELITVLYQKVAPKNK</sequence>